<evidence type="ECO:0000256" key="1">
    <source>
        <dbReference type="ARBA" id="ARBA00006987"/>
    </source>
</evidence>
<dbReference type="InterPro" id="IPR042100">
    <property type="entry name" value="Bug_dom1"/>
</dbReference>
<dbReference type="EMBL" id="JRYB01000001">
    <property type="protein sequence ID" value="OIJ40137.1"/>
    <property type="molecule type" value="Genomic_DNA"/>
</dbReference>
<dbReference type="PIRSF" id="PIRSF017082">
    <property type="entry name" value="YflP"/>
    <property type="match status" value="1"/>
</dbReference>
<dbReference type="Proteomes" id="UP000180246">
    <property type="component" value="Unassembled WGS sequence"/>
</dbReference>
<evidence type="ECO:0000313" key="4">
    <source>
        <dbReference type="Proteomes" id="UP000180246"/>
    </source>
</evidence>
<dbReference type="CDD" id="cd13578">
    <property type="entry name" value="PBP2_Bug27"/>
    <property type="match status" value="1"/>
</dbReference>
<proteinExistence type="inferred from homology"/>
<keyword evidence="3" id="KW-0675">Receptor</keyword>
<dbReference type="SUPFAM" id="SSF53850">
    <property type="entry name" value="Periplasmic binding protein-like II"/>
    <property type="match status" value="1"/>
</dbReference>
<protein>
    <submittedName>
        <fullName evidence="3">Tripartite tricarboxylate transporter receptor family protein</fullName>
    </submittedName>
</protein>
<feature type="signal peptide" evidence="2">
    <location>
        <begin position="1"/>
        <end position="26"/>
    </location>
</feature>
<keyword evidence="2" id="KW-0732">Signal</keyword>
<dbReference type="InterPro" id="IPR005064">
    <property type="entry name" value="BUG"/>
</dbReference>
<evidence type="ECO:0000256" key="2">
    <source>
        <dbReference type="SAM" id="SignalP"/>
    </source>
</evidence>
<sequence length="325" mass="34388">MRVFPSKGKSLVFALAATVLSASAFAQNWPTGTVTVVVPWPAGGPSDIAARPLAKGLTTDLKQSFVIDNRGGGGGNIGTLAVTRAKPDGQTLLITSSAPIVINPSLYKKMAFDPAKDLIPVTNLLRAPLVLVAHPSVPAKNVKELLAHIQSKKGQFSYASAGNGTPQHLTGELFRGVTKLDMVHVPYKGSAPAISDLLGGHIPIMFDSTIAIMPHIKSGKVKPIAISGSKRSPLLPDVPTFAEAGLNIESYAWYGLFVPAKTPKAIVDKINAESQKVMKQPDFQRVLADTGTEYVGDTPENFAKFVQAESAKWSKIVKDSGATVD</sequence>
<comment type="caution">
    <text evidence="3">The sequence shown here is derived from an EMBL/GenBank/DDBJ whole genome shotgun (WGS) entry which is preliminary data.</text>
</comment>
<dbReference type="AlphaFoldDB" id="A0A1S2N4X2"/>
<name>A0A1S2N4X2_9BURK</name>
<reference evidence="3 4" key="1">
    <citation type="submission" date="2014-10" db="EMBL/GenBank/DDBJ databases">
        <authorList>
            <person name="Seo M.-J."/>
            <person name="Seok Y.J."/>
            <person name="Cha I.-T."/>
        </authorList>
    </citation>
    <scope>NUCLEOTIDE SEQUENCE [LARGE SCALE GENOMIC DNA]</scope>
    <source>
        <strain evidence="3 4">NEU</strain>
    </source>
</reference>
<dbReference type="Pfam" id="PF03401">
    <property type="entry name" value="TctC"/>
    <property type="match status" value="1"/>
</dbReference>
<dbReference type="Gene3D" id="3.40.190.10">
    <property type="entry name" value="Periplasmic binding protein-like II"/>
    <property type="match status" value="1"/>
</dbReference>
<evidence type="ECO:0000313" key="3">
    <source>
        <dbReference type="EMBL" id="OIJ40137.1"/>
    </source>
</evidence>
<dbReference type="PANTHER" id="PTHR42928:SF5">
    <property type="entry name" value="BLR1237 PROTEIN"/>
    <property type="match status" value="1"/>
</dbReference>
<feature type="chain" id="PRO_5010251546" evidence="2">
    <location>
        <begin position="27"/>
        <end position="325"/>
    </location>
</feature>
<comment type="similarity">
    <text evidence="1">Belongs to the UPF0065 (bug) family.</text>
</comment>
<dbReference type="Gene3D" id="3.40.190.150">
    <property type="entry name" value="Bordetella uptake gene, domain 1"/>
    <property type="match status" value="1"/>
</dbReference>
<accession>A0A1S2N4X2</accession>
<dbReference type="PANTHER" id="PTHR42928">
    <property type="entry name" value="TRICARBOXYLATE-BINDING PROTEIN"/>
    <property type="match status" value="1"/>
</dbReference>
<gene>
    <name evidence="3" type="ORF">LO55_2587</name>
</gene>
<organism evidence="3 4">
    <name type="scientific">Massilia timonae</name>
    <dbReference type="NCBI Taxonomy" id="47229"/>
    <lineage>
        <taxon>Bacteria</taxon>
        <taxon>Pseudomonadati</taxon>
        <taxon>Pseudomonadota</taxon>
        <taxon>Betaproteobacteria</taxon>
        <taxon>Burkholderiales</taxon>
        <taxon>Oxalobacteraceae</taxon>
        <taxon>Telluria group</taxon>
        <taxon>Massilia</taxon>
    </lineage>
</organism>